<organism evidence="2 3">
    <name type="scientific">Sphingobium naphthae</name>
    <dbReference type="NCBI Taxonomy" id="1886786"/>
    <lineage>
        <taxon>Bacteria</taxon>
        <taxon>Pseudomonadati</taxon>
        <taxon>Pseudomonadota</taxon>
        <taxon>Alphaproteobacteria</taxon>
        <taxon>Sphingomonadales</taxon>
        <taxon>Sphingomonadaceae</taxon>
        <taxon>Sphingobium</taxon>
    </lineage>
</organism>
<sequence>MLAACGGDRDGAGEGGAVQTASAKPACSVDGAAGWLSDCTLEREGDLLTIRHPDGGFRRFRVLSDGRGLKEADGAEQVRLRIIDGHLIEATVGDDRYRLPAKIAGQDR</sequence>
<protein>
    <recommendedName>
        <fullName evidence="4">Lipoprotein</fullName>
    </recommendedName>
</protein>
<evidence type="ECO:0000256" key="1">
    <source>
        <dbReference type="SAM" id="MobiDB-lite"/>
    </source>
</evidence>
<proteinExistence type="predicted"/>
<evidence type="ECO:0000313" key="3">
    <source>
        <dbReference type="Proteomes" id="UP001185984"/>
    </source>
</evidence>
<dbReference type="EMBL" id="JAPTHD010000001">
    <property type="protein sequence ID" value="MDV5822183.1"/>
    <property type="molecule type" value="Genomic_DNA"/>
</dbReference>
<comment type="caution">
    <text evidence="2">The sequence shown here is derived from an EMBL/GenBank/DDBJ whole genome shotgun (WGS) entry which is preliminary data.</text>
</comment>
<accession>A0ABU3ZRN4</accession>
<gene>
    <name evidence="2" type="ORF">O0R41_01015</name>
</gene>
<evidence type="ECO:0008006" key="4">
    <source>
        <dbReference type="Google" id="ProtNLM"/>
    </source>
</evidence>
<name>A0ABU3ZRN4_9SPHN</name>
<reference evidence="3" key="1">
    <citation type="journal article" date="2022" name="J Environ Chem Eng">
        <title>Biodegradation of petroleum oil using a constructed nonpathogenic and heavy metal-tolerant bacterial consortium isolated from marine sponges.</title>
        <authorList>
            <person name="Dechsakulwatana C."/>
            <person name="Rungsihiranrut A."/>
            <person name="Muangchinda C."/>
            <person name="Ningthoujam R."/>
            <person name="Klankeo P."/>
            <person name="Pinyakong O."/>
        </authorList>
    </citation>
    <scope>NUCLEOTIDE SEQUENCE [LARGE SCALE GENOMIC DNA]</scope>
    <source>
        <strain evidence="3">MO2-4</strain>
    </source>
</reference>
<dbReference type="RefSeq" id="WP_317515422.1">
    <property type="nucleotide sequence ID" value="NZ_JAPTHD010000001.1"/>
</dbReference>
<keyword evidence="3" id="KW-1185">Reference proteome</keyword>
<evidence type="ECO:0000313" key="2">
    <source>
        <dbReference type="EMBL" id="MDV5822183.1"/>
    </source>
</evidence>
<dbReference type="Proteomes" id="UP001185984">
    <property type="component" value="Unassembled WGS sequence"/>
</dbReference>
<feature type="region of interest" description="Disordered" evidence="1">
    <location>
        <begin position="1"/>
        <end position="23"/>
    </location>
</feature>